<comment type="caution">
    <text evidence="1">The sequence shown here is derived from an EMBL/GenBank/DDBJ whole genome shotgun (WGS) entry which is preliminary data.</text>
</comment>
<evidence type="ECO:0000313" key="1">
    <source>
        <dbReference type="EMBL" id="KIL47156.1"/>
    </source>
</evidence>
<dbReference type="Proteomes" id="UP000031972">
    <property type="component" value="Unassembled WGS sequence"/>
</dbReference>
<dbReference type="AlphaFoldDB" id="A0A0C2VRT7"/>
<protein>
    <submittedName>
        <fullName evidence="1">Uncharacterized protein</fullName>
    </submittedName>
</protein>
<gene>
    <name evidence="1" type="ORF">KR50_24790</name>
</gene>
<reference evidence="1 2" key="1">
    <citation type="submission" date="2015-01" db="EMBL/GenBank/DDBJ databases">
        <title>Jeotgalibacillus campisalis genome sequencing.</title>
        <authorList>
            <person name="Goh K.M."/>
            <person name="Chan K.-G."/>
            <person name="Yaakop A.S."/>
            <person name="Ee R."/>
            <person name="Gan H.M."/>
            <person name="Chan C.S."/>
        </authorList>
    </citation>
    <scope>NUCLEOTIDE SEQUENCE [LARGE SCALE GENOMIC DNA]</scope>
    <source>
        <strain evidence="1 2">SF-57</strain>
    </source>
</reference>
<keyword evidence="2" id="KW-1185">Reference proteome</keyword>
<sequence>MHKVLPLLFALATFFSHLVFSLLYHADKRPKEKRFIFP</sequence>
<name>A0A0C2VRT7_9BACL</name>
<accession>A0A0C2VRT7</accession>
<organism evidence="1 2">
    <name type="scientific">Jeotgalibacillus campisalis</name>
    <dbReference type="NCBI Taxonomy" id="220754"/>
    <lineage>
        <taxon>Bacteria</taxon>
        <taxon>Bacillati</taxon>
        <taxon>Bacillota</taxon>
        <taxon>Bacilli</taxon>
        <taxon>Bacillales</taxon>
        <taxon>Caryophanaceae</taxon>
        <taxon>Jeotgalibacillus</taxon>
    </lineage>
</organism>
<dbReference type="EMBL" id="JXRR01000015">
    <property type="protein sequence ID" value="KIL47156.1"/>
    <property type="molecule type" value="Genomic_DNA"/>
</dbReference>
<proteinExistence type="predicted"/>
<evidence type="ECO:0000313" key="2">
    <source>
        <dbReference type="Proteomes" id="UP000031972"/>
    </source>
</evidence>